<accession>A0A5B8XZC7</accession>
<reference evidence="1 2" key="1">
    <citation type="submission" date="2019-06" db="EMBL/GenBank/DDBJ databases">
        <title>Persicimonas caeni gen. nov., sp. nov., a predatory bacterium isolated from solar saltern.</title>
        <authorList>
            <person name="Wang S."/>
        </authorList>
    </citation>
    <scope>NUCLEOTIDE SEQUENCE [LARGE SCALE GENOMIC DNA]</scope>
    <source>
        <strain evidence="1 2">YN101</strain>
    </source>
</reference>
<gene>
    <name evidence="1" type="ORF">FIV42_00715</name>
</gene>
<protein>
    <submittedName>
        <fullName evidence="1">Uncharacterized protein</fullName>
    </submittedName>
</protein>
<accession>A0A4Y6PLW8</accession>
<dbReference type="EMBL" id="CP041186">
    <property type="protein sequence ID" value="QDG49306.1"/>
    <property type="molecule type" value="Genomic_DNA"/>
</dbReference>
<name>A0A4Y6PLW8_PERCE</name>
<dbReference type="RefSeq" id="WP_141195805.1">
    <property type="nucleotide sequence ID" value="NZ_CP041186.1"/>
</dbReference>
<dbReference type="AlphaFoldDB" id="A0A4Y6PLW8"/>
<evidence type="ECO:0000313" key="1">
    <source>
        <dbReference type="EMBL" id="QDG49306.1"/>
    </source>
</evidence>
<dbReference type="Gene3D" id="3.90.1690.10">
    <property type="entry name" value="phage-related protein like domain"/>
    <property type="match status" value="1"/>
</dbReference>
<dbReference type="InterPro" id="IPR053738">
    <property type="entry name" value="Lambda_capsid_assembly"/>
</dbReference>
<proteinExistence type="predicted"/>
<dbReference type="Proteomes" id="UP000315995">
    <property type="component" value="Chromosome"/>
</dbReference>
<keyword evidence="2" id="KW-1185">Reference proteome</keyword>
<evidence type="ECO:0000313" key="2">
    <source>
        <dbReference type="Proteomes" id="UP000315995"/>
    </source>
</evidence>
<sequence>MPFDQTQINDARAKEVYKGLKEEGELKTSMVDVMCQKVPKSAIPGIEGKIKSLDFQAIVATNSLSGFRALDATSEEMGTPVSDRDFKIQKIQNHKSYARGLEGDQLFQKIKESFVPHLDTQAAFEKDFELNTILSGSGTAVTNAQDVTVRQLSAGASETWDDPNSDPLGDLRSAVQDSLADTVYLGTTKQNQLQDHDQFQSQTGWKYATSSQIASFLEDYLKVQRVILNDVVYQNGAITDTADVKRLNADQACAYNSANLLYLDWSDMEFVTEDVKSDNVRKLHGIVHGSIIVVVPDFFIAFQDVA</sequence>
<organism evidence="1 2">
    <name type="scientific">Persicimonas caeni</name>
    <dbReference type="NCBI Taxonomy" id="2292766"/>
    <lineage>
        <taxon>Bacteria</taxon>
        <taxon>Deltaproteobacteria</taxon>
        <taxon>Bradymonadales</taxon>
        <taxon>Bradymonadaceae</taxon>
        <taxon>Persicimonas</taxon>
    </lineage>
</organism>